<dbReference type="CDD" id="cd02976">
    <property type="entry name" value="NrdH"/>
    <property type="match status" value="1"/>
</dbReference>
<dbReference type="InterPro" id="IPR051548">
    <property type="entry name" value="Grx-like_ET"/>
</dbReference>
<accession>A0A1F5G194</accession>
<dbReference type="EMBL" id="MFBA01000018">
    <property type="protein sequence ID" value="OGD85642.1"/>
    <property type="molecule type" value="Genomic_DNA"/>
</dbReference>
<dbReference type="InterPro" id="IPR002109">
    <property type="entry name" value="Glutaredoxin"/>
</dbReference>
<dbReference type="SUPFAM" id="SSF52833">
    <property type="entry name" value="Thioredoxin-like"/>
    <property type="match status" value="1"/>
</dbReference>
<feature type="domain" description="Glutaredoxin" evidence="1">
    <location>
        <begin position="4"/>
        <end position="57"/>
    </location>
</feature>
<dbReference type="GO" id="GO:0045454">
    <property type="term" value="P:cell redox homeostasis"/>
    <property type="evidence" value="ECO:0007669"/>
    <property type="project" value="TreeGrafter"/>
</dbReference>
<comment type="caution">
    <text evidence="2">The sequence shown here is derived from an EMBL/GenBank/DDBJ whole genome shotgun (WGS) entry which is preliminary data.</text>
</comment>
<gene>
    <name evidence="2" type="ORF">A2696_03130</name>
</gene>
<dbReference type="PROSITE" id="PS51354">
    <property type="entry name" value="GLUTAREDOXIN_2"/>
    <property type="match status" value="1"/>
</dbReference>
<name>A0A1F5G194_9BACT</name>
<proteinExistence type="predicted"/>
<dbReference type="AlphaFoldDB" id="A0A1F5G194"/>
<dbReference type="PANTHER" id="PTHR34386:SF1">
    <property type="entry name" value="GLUTAREDOXIN-LIKE PROTEIN NRDH"/>
    <property type="match status" value="1"/>
</dbReference>
<evidence type="ECO:0000313" key="3">
    <source>
        <dbReference type="Proteomes" id="UP000177069"/>
    </source>
</evidence>
<sequence>MAKVTMYTTTTCPFCRMQKEYLNLKNIKFSEILVDENPQEAQKMIAISGQMGVPFTVIVKDNGQQVNILGFDKAKIDDALGPIS</sequence>
<dbReference type="Proteomes" id="UP000177069">
    <property type="component" value="Unassembled WGS sequence"/>
</dbReference>
<dbReference type="InterPro" id="IPR036249">
    <property type="entry name" value="Thioredoxin-like_sf"/>
</dbReference>
<protein>
    <recommendedName>
        <fullName evidence="1">Glutaredoxin domain-containing protein</fullName>
    </recommendedName>
</protein>
<organism evidence="2 3">
    <name type="scientific">Candidatus Curtissbacteria bacterium RIFCSPHIGHO2_01_FULL_41_13</name>
    <dbReference type="NCBI Taxonomy" id="1797745"/>
    <lineage>
        <taxon>Bacteria</taxon>
        <taxon>Candidatus Curtissiibacteriota</taxon>
    </lineage>
</organism>
<evidence type="ECO:0000259" key="1">
    <source>
        <dbReference type="Pfam" id="PF00462"/>
    </source>
</evidence>
<dbReference type="Pfam" id="PF00462">
    <property type="entry name" value="Glutaredoxin"/>
    <property type="match status" value="1"/>
</dbReference>
<reference evidence="2 3" key="1">
    <citation type="journal article" date="2016" name="Nat. Commun.">
        <title>Thousands of microbial genomes shed light on interconnected biogeochemical processes in an aquifer system.</title>
        <authorList>
            <person name="Anantharaman K."/>
            <person name="Brown C.T."/>
            <person name="Hug L.A."/>
            <person name="Sharon I."/>
            <person name="Castelle C.J."/>
            <person name="Probst A.J."/>
            <person name="Thomas B.C."/>
            <person name="Singh A."/>
            <person name="Wilkins M.J."/>
            <person name="Karaoz U."/>
            <person name="Brodie E.L."/>
            <person name="Williams K.H."/>
            <person name="Hubbard S.S."/>
            <person name="Banfield J.F."/>
        </authorList>
    </citation>
    <scope>NUCLEOTIDE SEQUENCE [LARGE SCALE GENOMIC DNA]</scope>
</reference>
<dbReference type="PANTHER" id="PTHR34386">
    <property type="entry name" value="GLUTAREDOXIN"/>
    <property type="match status" value="1"/>
</dbReference>
<evidence type="ECO:0000313" key="2">
    <source>
        <dbReference type="EMBL" id="OGD85642.1"/>
    </source>
</evidence>
<dbReference type="GO" id="GO:0009055">
    <property type="term" value="F:electron transfer activity"/>
    <property type="evidence" value="ECO:0007669"/>
    <property type="project" value="TreeGrafter"/>
</dbReference>
<dbReference type="Gene3D" id="3.40.30.10">
    <property type="entry name" value="Glutaredoxin"/>
    <property type="match status" value="1"/>
</dbReference>